<name>A0A067NPC8_PLEO1</name>
<protein>
    <submittedName>
        <fullName evidence="2">Uncharacterized protein</fullName>
    </submittedName>
</protein>
<reference evidence="3" key="1">
    <citation type="journal article" date="2014" name="Proc. Natl. Acad. Sci. U.S.A.">
        <title>Extensive sampling of basidiomycete genomes demonstrates inadequacy of the white-rot/brown-rot paradigm for wood decay fungi.</title>
        <authorList>
            <person name="Riley R."/>
            <person name="Salamov A.A."/>
            <person name="Brown D.W."/>
            <person name="Nagy L.G."/>
            <person name="Floudas D."/>
            <person name="Held B.W."/>
            <person name="Levasseur A."/>
            <person name="Lombard V."/>
            <person name="Morin E."/>
            <person name="Otillar R."/>
            <person name="Lindquist E.A."/>
            <person name="Sun H."/>
            <person name="LaButti K.M."/>
            <person name="Schmutz J."/>
            <person name="Jabbour D."/>
            <person name="Luo H."/>
            <person name="Baker S.E."/>
            <person name="Pisabarro A.G."/>
            <person name="Walton J.D."/>
            <person name="Blanchette R.A."/>
            <person name="Henrissat B."/>
            <person name="Martin F."/>
            <person name="Cullen D."/>
            <person name="Hibbett D.S."/>
            <person name="Grigoriev I.V."/>
        </authorList>
    </citation>
    <scope>NUCLEOTIDE SEQUENCE [LARGE SCALE GENOMIC DNA]</scope>
    <source>
        <strain evidence="3">PC15</strain>
    </source>
</reference>
<evidence type="ECO:0000313" key="2">
    <source>
        <dbReference type="EMBL" id="KDQ25496.1"/>
    </source>
</evidence>
<sequence>MNADCGRAACLDPEPGREFPCEELVPVDLLSLCLPWPLDVLVVGLSTTSSERAPSDEPTLPDSDSVPPNSARPSPRTNRFVELGRYTSWSGVLGSEAGGEPGLS</sequence>
<evidence type="ECO:0000256" key="1">
    <source>
        <dbReference type="SAM" id="MobiDB-lite"/>
    </source>
</evidence>
<proteinExistence type="predicted"/>
<accession>A0A067NPC8</accession>
<feature type="compositionally biased region" description="Polar residues" evidence="1">
    <location>
        <begin position="66"/>
        <end position="77"/>
    </location>
</feature>
<feature type="region of interest" description="Disordered" evidence="1">
    <location>
        <begin position="48"/>
        <end position="79"/>
    </location>
</feature>
<dbReference type="EMBL" id="KL198010">
    <property type="protein sequence ID" value="KDQ25496.1"/>
    <property type="molecule type" value="Genomic_DNA"/>
</dbReference>
<dbReference type="AlphaFoldDB" id="A0A067NPC8"/>
<dbReference type="InParanoid" id="A0A067NPC8"/>
<gene>
    <name evidence="2" type="ORF">PLEOSDRAFT_1090056</name>
</gene>
<evidence type="ECO:0000313" key="3">
    <source>
        <dbReference type="Proteomes" id="UP000027073"/>
    </source>
</evidence>
<dbReference type="HOGENOM" id="CLU_2251194_0_0_1"/>
<organism evidence="2 3">
    <name type="scientific">Pleurotus ostreatus (strain PC15)</name>
    <name type="common">Oyster mushroom</name>
    <dbReference type="NCBI Taxonomy" id="1137138"/>
    <lineage>
        <taxon>Eukaryota</taxon>
        <taxon>Fungi</taxon>
        <taxon>Dikarya</taxon>
        <taxon>Basidiomycota</taxon>
        <taxon>Agaricomycotina</taxon>
        <taxon>Agaricomycetes</taxon>
        <taxon>Agaricomycetidae</taxon>
        <taxon>Agaricales</taxon>
        <taxon>Pleurotineae</taxon>
        <taxon>Pleurotaceae</taxon>
        <taxon>Pleurotus</taxon>
    </lineage>
</organism>
<dbReference type="VEuPathDB" id="FungiDB:PLEOSDRAFT_1090056"/>
<dbReference type="Proteomes" id="UP000027073">
    <property type="component" value="Unassembled WGS sequence"/>
</dbReference>